<evidence type="ECO:0000313" key="8">
    <source>
        <dbReference type="Proteomes" id="UP001140978"/>
    </source>
</evidence>
<evidence type="ECO:0000313" key="6">
    <source>
        <dbReference type="EMBL" id="WGK81197.1"/>
    </source>
</evidence>
<dbReference type="EMBL" id="JAKNAX010000001">
    <property type="protein sequence ID" value="MDE1344867.1"/>
    <property type="molecule type" value="Genomic_DNA"/>
</dbReference>
<evidence type="ECO:0000313" key="4">
    <source>
        <dbReference type="EMBL" id="MDE1344867.1"/>
    </source>
</evidence>
<dbReference type="RefSeq" id="WP_053309599.1">
    <property type="nucleotide sequence ID" value="NZ_CALYLA010000014.1"/>
</dbReference>
<evidence type="ECO:0000313" key="3">
    <source>
        <dbReference type="EMBL" id="MDE1242493.1"/>
    </source>
</evidence>
<evidence type="ECO:0000313" key="10">
    <source>
        <dbReference type="Proteomes" id="UP001241226"/>
    </source>
</evidence>
<keyword evidence="1" id="KW-1133">Transmembrane helix</keyword>
<dbReference type="AlphaFoldDB" id="A0A7X6N468"/>
<dbReference type="PANTHER" id="PTHR34980:SF1">
    <property type="entry name" value="INNER MEMBRANE PROTEIN"/>
    <property type="match status" value="1"/>
</dbReference>
<keyword evidence="1" id="KW-0472">Membrane</keyword>
<dbReference type="GeneID" id="79916286"/>
<dbReference type="Pfam" id="PF05656">
    <property type="entry name" value="DUF805"/>
    <property type="match status" value="1"/>
</dbReference>
<proteinExistence type="predicted"/>
<feature type="transmembrane region" description="Helical" evidence="1">
    <location>
        <begin position="99"/>
        <end position="122"/>
    </location>
</feature>
<feature type="transmembrane region" description="Helical" evidence="1">
    <location>
        <begin position="44"/>
        <end position="63"/>
    </location>
</feature>
<evidence type="ECO:0000256" key="1">
    <source>
        <dbReference type="SAM" id="Phobius"/>
    </source>
</evidence>
<feature type="transmembrane region" description="Helical" evidence="1">
    <location>
        <begin position="75"/>
        <end position="93"/>
    </location>
</feature>
<keyword evidence="9" id="KW-1185">Reference proteome</keyword>
<dbReference type="EMBL" id="JAKNBA010000015">
    <property type="protein sequence ID" value="MDE1242493.1"/>
    <property type="molecule type" value="Genomic_DNA"/>
</dbReference>
<dbReference type="Proteomes" id="UP001140973">
    <property type="component" value="Unassembled WGS sequence"/>
</dbReference>
<reference evidence="4 10" key="1">
    <citation type="submission" date="2022-02" db="EMBL/GenBank/DDBJ databases">
        <title>Emergence and expansion in Europe of a Vibrio aestuarianus clonal complex pathogenic for oysters.</title>
        <authorList>
            <person name="Mesnil A."/>
            <person name="Travers M.-A."/>
        </authorList>
    </citation>
    <scope>NUCLEOTIDE SEQUENCE</scope>
    <source>
        <strain evidence="5">151-ITT-15-cp-1</strain>
        <strain evidence="3">19_064_11T1</strain>
        <strain evidence="4">19_064_15T1</strain>
        <strain evidence="7 10">U17</strain>
        <strain evidence="6">U29</strain>
    </source>
</reference>
<dbReference type="EMBL" id="CALYLK010000128">
    <property type="protein sequence ID" value="CAH8210636.1"/>
    <property type="molecule type" value="Genomic_DNA"/>
</dbReference>
<dbReference type="Proteomes" id="UP001140979">
    <property type="component" value="Unassembled WGS sequence"/>
</dbReference>
<keyword evidence="1" id="KW-0812">Transmembrane</keyword>
<dbReference type="EMBL" id="JAKNAP010000112">
    <property type="protein sequence ID" value="MDE1358970.1"/>
    <property type="molecule type" value="Genomic_DNA"/>
</dbReference>
<organism evidence="4 8">
    <name type="scientific">Vibrio aestuarianus</name>
    <dbReference type="NCBI Taxonomy" id="28171"/>
    <lineage>
        <taxon>Bacteria</taxon>
        <taxon>Pseudomonadati</taxon>
        <taxon>Pseudomonadota</taxon>
        <taxon>Gammaproteobacteria</taxon>
        <taxon>Vibrionales</taxon>
        <taxon>Vibrionaceae</taxon>
        <taxon>Vibrio</taxon>
    </lineage>
</organism>
<dbReference type="Proteomes" id="UP001239257">
    <property type="component" value="Chromosome 1"/>
</dbReference>
<dbReference type="GO" id="GO:0005886">
    <property type="term" value="C:plasma membrane"/>
    <property type="evidence" value="ECO:0007669"/>
    <property type="project" value="TreeGrafter"/>
</dbReference>
<accession>A0A7X6N468</accession>
<dbReference type="InterPro" id="IPR008523">
    <property type="entry name" value="DUF805"/>
</dbReference>
<dbReference type="Proteomes" id="UP001152658">
    <property type="component" value="Unassembled WGS sequence"/>
</dbReference>
<evidence type="ECO:0000313" key="5">
    <source>
        <dbReference type="EMBL" id="MDE1358970.1"/>
    </source>
</evidence>
<protein>
    <submittedName>
        <fullName evidence="4">DUF805 domain-containing protein</fullName>
    </submittedName>
    <submittedName>
        <fullName evidence="2">Membrane protein</fullName>
    </submittedName>
</protein>
<dbReference type="PANTHER" id="PTHR34980">
    <property type="entry name" value="INNER MEMBRANE PROTEIN-RELATED-RELATED"/>
    <property type="match status" value="1"/>
</dbReference>
<dbReference type="EMBL" id="CP118709">
    <property type="protein sequence ID" value="WGK81197.1"/>
    <property type="molecule type" value="Genomic_DNA"/>
</dbReference>
<evidence type="ECO:0000313" key="2">
    <source>
        <dbReference type="EMBL" id="CAH8210636.1"/>
    </source>
</evidence>
<evidence type="ECO:0000313" key="7">
    <source>
        <dbReference type="EMBL" id="WGK85122.1"/>
    </source>
</evidence>
<dbReference type="EMBL" id="CP118711">
    <property type="protein sequence ID" value="WGK85122.1"/>
    <property type="molecule type" value="Genomic_DNA"/>
</dbReference>
<sequence>MSIKELLFSFQGRIGRKTFWLWNVTYYALIIGFATVANKIFPNIAYLILPVFLLIVLIPDLAITAKRWHDRNKSVWWLVLNVPLVLGRMTMPIGNADVAAQAGMMEALVSLVALVCGVWILVECGFMKGSPGSNAYGPEAE</sequence>
<reference evidence="2" key="2">
    <citation type="submission" date="2022-06" db="EMBL/GenBank/DDBJ databases">
        <authorList>
            <person name="Goudenege D."/>
            <person name="Le Roux F."/>
        </authorList>
    </citation>
    <scope>NUCLEOTIDE SEQUENCE</scope>
    <source>
        <strain evidence="2">12-063</strain>
    </source>
</reference>
<name>A0A7X6N468_9VIBR</name>
<feature type="transmembrane region" description="Helical" evidence="1">
    <location>
        <begin position="20"/>
        <end position="38"/>
    </location>
</feature>
<dbReference type="Proteomes" id="UP001140978">
    <property type="component" value="Unassembled WGS sequence"/>
</dbReference>
<dbReference type="Proteomes" id="UP001241226">
    <property type="component" value="Chromosome 1"/>
</dbReference>
<evidence type="ECO:0000313" key="9">
    <source>
        <dbReference type="Proteomes" id="UP001152658"/>
    </source>
</evidence>
<gene>
    <name evidence="5" type="ORF">L9W73_16940</name>
    <name evidence="3" type="ORF">L9W94_10095</name>
    <name evidence="4" type="ORF">L9X51_00230</name>
    <name evidence="6" type="ORF">PYE51_11230</name>
    <name evidence="7" type="ORF">PYE67_12215</name>
    <name evidence="2" type="ORF">VAE063_880123</name>
</gene>